<organism evidence="1 2">
    <name type="scientific">Paraburkholderia humisilvae</name>
    <dbReference type="NCBI Taxonomy" id="627669"/>
    <lineage>
        <taxon>Bacteria</taxon>
        <taxon>Pseudomonadati</taxon>
        <taxon>Pseudomonadota</taxon>
        <taxon>Betaproteobacteria</taxon>
        <taxon>Burkholderiales</taxon>
        <taxon>Burkholderiaceae</taxon>
        <taxon>Paraburkholderia</taxon>
    </lineage>
</organism>
<evidence type="ECO:0000313" key="2">
    <source>
        <dbReference type="Proteomes" id="UP000494363"/>
    </source>
</evidence>
<dbReference type="AlphaFoldDB" id="A0A6J5DMF0"/>
<reference evidence="1 2" key="1">
    <citation type="submission" date="2020-04" db="EMBL/GenBank/DDBJ databases">
        <authorList>
            <person name="De Canck E."/>
        </authorList>
    </citation>
    <scope>NUCLEOTIDE SEQUENCE [LARGE SCALE GENOMIC DNA]</scope>
    <source>
        <strain evidence="1 2">LMG 29542</strain>
    </source>
</reference>
<gene>
    <name evidence="1" type="ORF">LMG29542_02602</name>
</gene>
<evidence type="ECO:0000313" key="1">
    <source>
        <dbReference type="EMBL" id="CAB3755470.1"/>
    </source>
</evidence>
<proteinExistence type="predicted"/>
<protein>
    <submittedName>
        <fullName evidence="1">Uncharacterized protein</fullName>
    </submittedName>
</protein>
<keyword evidence="2" id="KW-1185">Reference proteome</keyword>
<name>A0A6J5DMF0_9BURK</name>
<dbReference type="EMBL" id="CADIKH010000010">
    <property type="protein sequence ID" value="CAB3755470.1"/>
    <property type="molecule type" value="Genomic_DNA"/>
</dbReference>
<sequence>MSISFCPPPGEGPEIAFLKRWSIREIEGGGRYLVGWCVANRDGRVSTEIVEFDADARRARTKRAVDMYLLARPGTTRMQVTCGIK</sequence>
<accession>A0A6J5DMF0</accession>
<dbReference type="Proteomes" id="UP000494363">
    <property type="component" value="Unassembled WGS sequence"/>
</dbReference>